<feature type="region of interest" description="Disordered" evidence="6">
    <location>
        <begin position="484"/>
        <end position="524"/>
    </location>
</feature>
<dbReference type="Pfam" id="PF00400">
    <property type="entry name" value="WD40"/>
    <property type="match status" value="3"/>
</dbReference>
<dbReference type="PROSITE" id="PS50294">
    <property type="entry name" value="WD_REPEATS_REGION"/>
    <property type="match status" value="2"/>
</dbReference>
<dbReference type="PRINTS" id="PR00503">
    <property type="entry name" value="BROMODOMAIN"/>
</dbReference>
<feature type="compositionally biased region" description="Basic and acidic residues" evidence="6">
    <location>
        <begin position="22"/>
        <end position="36"/>
    </location>
</feature>
<organism evidence="9 10">
    <name type="scientific">Lentinula lateritia</name>
    <dbReference type="NCBI Taxonomy" id="40482"/>
    <lineage>
        <taxon>Eukaryota</taxon>
        <taxon>Fungi</taxon>
        <taxon>Dikarya</taxon>
        <taxon>Basidiomycota</taxon>
        <taxon>Agaricomycotina</taxon>
        <taxon>Agaricomycetes</taxon>
        <taxon>Agaricomycetidae</taxon>
        <taxon>Agaricales</taxon>
        <taxon>Marasmiineae</taxon>
        <taxon>Omphalotaceae</taxon>
        <taxon>Lentinula</taxon>
    </lineage>
</organism>
<reference evidence="9" key="1">
    <citation type="submission" date="2022-08" db="EMBL/GenBank/DDBJ databases">
        <title>A Global Phylogenomic Analysis of the Shiitake Genus Lentinula.</title>
        <authorList>
            <consortium name="DOE Joint Genome Institute"/>
            <person name="Sierra-Patev S."/>
            <person name="Min B."/>
            <person name="Naranjo-Ortiz M."/>
            <person name="Looney B."/>
            <person name="Konkel Z."/>
            <person name="Slot J.C."/>
            <person name="Sakamoto Y."/>
            <person name="Steenwyk J.L."/>
            <person name="Rokas A."/>
            <person name="Carro J."/>
            <person name="Camarero S."/>
            <person name="Ferreira P."/>
            <person name="Molpeceres G."/>
            <person name="Ruiz-Duenas F.J."/>
            <person name="Serrano A."/>
            <person name="Henrissat B."/>
            <person name="Drula E."/>
            <person name="Hughes K.W."/>
            <person name="Mata J.L."/>
            <person name="Ishikawa N.K."/>
            <person name="Vargas-Isla R."/>
            <person name="Ushijima S."/>
            <person name="Smith C.A."/>
            <person name="Ahrendt S."/>
            <person name="Andreopoulos W."/>
            <person name="He G."/>
            <person name="Labutti K."/>
            <person name="Lipzen A."/>
            <person name="Ng V."/>
            <person name="Riley R."/>
            <person name="Sandor L."/>
            <person name="Barry K."/>
            <person name="Martinez A.T."/>
            <person name="Xiao Y."/>
            <person name="Gibbons J.G."/>
            <person name="Terashima K."/>
            <person name="Grigoriev I.V."/>
            <person name="Hibbett D.S."/>
        </authorList>
    </citation>
    <scope>NUCLEOTIDE SEQUENCE</scope>
    <source>
        <strain evidence="9">RHP3577 ss4</strain>
    </source>
</reference>
<dbReference type="SMART" id="SM00297">
    <property type="entry name" value="BROMO"/>
    <property type="match status" value="2"/>
</dbReference>
<feature type="compositionally biased region" description="Basic and acidic residues" evidence="6">
    <location>
        <begin position="498"/>
        <end position="510"/>
    </location>
</feature>
<dbReference type="InterPro" id="IPR020472">
    <property type="entry name" value="WD40_PAC1"/>
</dbReference>
<dbReference type="SUPFAM" id="SSF50978">
    <property type="entry name" value="WD40 repeat-like"/>
    <property type="match status" value="1"/>
</dbReference>
<proteinExistence type="predicted"/>
<feature type="region of interest" description="Disordered" evidence="6">
    <location>
        <begin position="1023"/>
        <end position="1042"/>
    </location>
</feature>
<feature type="domain" description="Bromo" evidence="7">
    <location>
        <begin position="857"/>
        <end position="941"/>
    </location>
</feature>
<dbReference type="PRINTS" id="PR00320">
    <property type="entry name" value="GPROTEINBRPT"/>
</dbReference>
<feature type="compositionally biased region" description="Pro residues" evidence="6">
    <location>
        <begin position="970"/>
        <end position="988"/>
    </location>
</feature>
<evidence type="ECO:0000313" key="9">
    <source>
        <dbReference type="EMBL" id="KAJ4494286.1"/>
    </source>
</evidence>
<accession>A0ABQ8VKM2</accession>
<dbReference type="Gene3D" id="1.20.920.10">
    <property type="entry name" value="Bromodomain-like"/>
    <property type="match status" value="2"/>
</dbReference>
<dbReference type="SUPFAM" id="SSF47370">
    <property type="entry name" value="Bromodomain"/>
    <property type="match status" value="2"/>
</dbReference>
<evidence type="ECO:0000256" key="6">
    <source>
        <dbReference type="SAM" id="MobiDB-lite"/>
    </source>
</evidence>
<dbReference type="PANTHER" id="PTHR16017:SF0">
    <property type="entry name" value="WD REPEAT-CONTAINING PROTEIN 70"/>
    <property type="match status" value="1"/>
</dbReference>
<keyword evidence="1 5" id="KW-0853">WD repeat</keyword>
<evidence type="ECO:0000256" key="3">
    <source>
        <dbReference type="ARBA" id="ARBA00023117"/>
    </source>
</evidence>
<feature type="domain" description="Bromo" evidence="7">
    <location>
        <begin position="1072"/>
        <end position="1144"/>
    </location>
</feature>
<feature type="compositionally biased region" description="Acidic residues" evidence="6">
    <location>
        <begin position="1166"/>
        <end position="1180"/>
    </location>
</feature>
<dbReference type="CDD" id="cd05500">
    <property type="entry name" value="Bromo_BDF1_2_I"/>
    <property type="match status" value="1"/>
</dbReference>
<name>A0ABQ8VKM2_9AGAR</name>
<feature type="compositionally biased region" description="Low complexity" evidence="6">
    <location>
        <begin position="1383"/>
        <end position="1395"/>
    </location>
</feature>
<dbReference type="InterPro" id="IPR015943">
    <property type="entry name" value="WD40/YVTN_repeat-like_dom_sf"/>
</dbReference>
<evidence type="ECO:0000259" key="7">
    <source>
        <dbReference type="PROSITE" id="PS50014"/>
    </source>
</evidence>
<protein>
    <recommendedName>
        <fullName evidence="11">Transcription factor</fullName>
    </recommendedName>
</protein>
<feature type="repeat" description="WD" evidence="5">
    <location>
        <begin position="116"/>
        <end position="148"/>
    </location>
</feature>
<keyword evidence="10" id="KW-1185">Reference proteome</keyword>
<dbReference type="CDD" id="cd00200">
    <property type="entry name" value="WD40"/>
    <property type="match status" value="1"/>
</dbReference>
<feature type="region of interest" description="Disordered" evidence="6">
    <location>
        <begin position="11"/>
        <end position="106"/>
    </location>
</feature>
<dbReference type="InterPro" id="IPR051858">
    <property type="entry name" value="WD_repeat_GAD-1"/>
</dbReference>
<keyword evidence="3 4" id="KW-0103">Bromodomain</keyword>
<dbReference type="InterPro" id="IPR043509">
    <property type="entry name" value="Bromo_Brdt_II"/>
</dbReference>
<evidence type="ECO:0000259" key="8">
    <source>
        <dbReference type="PROSITE" id="PS51525"/>
    </source>
</evidence>
<keyword evidence="2" id="KW-0677">Repeat</keyword>
<feature type="region of interest" description="Disordered" evidence="6">
    <location>
        <begin position="699"/>
        <end position="719"/>
    </location>
</feature>
<evidence type="ECO:0000256" key="4">
    <source>
        <dbReference type="PROSITE-ProRule" id="PRU00035"/>
    </source>
</evidence>
<evidence type="ECO:0008006" key="11">
    <source>
        <dbReference type="Google" id="ProtNLM"/>
    </source>
</evidence>
<dbReference type="PANTHER" id="PTHR16017">
    <property type="entry name" value="GASTRULATION DEFECTIVE PROTEIN 1-RELATED"/>
    <property type="match status" value="1"/>
</dbReference>
<feature type="domain" description="NET" evidence="8">
    <location>
        <begin position="1243"/>
        <end position="1325"/>
    </location>
</feature>
<dbReference type="PROSITE" id="PS50014">
    <property type="entry name" value="BROMODOMAIN_2"/>
    <property type="match status" value="2"/>
</dbReference>
<dbReference type="PROSITE" id="PS50082">
    <property type="entry name" value="WD_REPEATS_2"/>
    <property type="match status" value="3"/>
</dbReference>
<evidence type="ECO:0000313" key="10">
    <source>
        <dbReference type="Proteomes" id="UP001150217"/>
    </source>
</evidence>
<evidence type="ECO:0000256" key="5">
    <source>
        <dbReference type="PROSITE-ProRule" id="PRU00221"/>
    </source>
</evidence>
<evidence type="ECO:0000256" key="2">
    <source>
        <dbReference type="ARBA" id="ARBA00022737"/>
    </source>
</evidence>
<dbReference type="InterPro" id="IPR027353">
    <property type="entry name" value="NET_dom"/>
</dbReference>
<feature type="compositionally biased region" description="Basic residues" evidence="6">
    <location>
        <begin position="1205"/>
        <end position="1215"/>
    </location>
</feature>
<dbReference type="CDD" id="cd05498">
    <property type="entry name" value="Bromo_Brdt_II_like"/>
    <property type="match status" value="1"/>
</dbReference>
<dbReference type="EMBL" id="JANVFT010000033">
    <property type="protein sequence ID" value="KAJ4494286.1"/>
    <property type="molecule type" value="Genomic_DNA"/>
</dbReference>
<dbReference type="PROSITE" id="PS51525">
    <property type="entry name" value="NET"/>
    <property type="match status" value="1"/>
</dbReference>
<dbReference type="Gene3D" id="2.130.10.10">
    <property type="entry name" value="YVTN repeat-like/Quinoprotein amine dehydrogenase"/>
    <property type="match status" value="2"/>
</dbReference>
<sequence>MADMDVFAAMGISGFGKSNQKKKLDPSRFDKNKRSEVSAPVHAPVTASLAGSSSLPAEYKGEKSDDENDVGPSPPAPQTSTKDDNEEEPEYDPDEMENDDVDNEVPQFPTTHELILKDHTKVVSALALDPSGARIVSGSHDYDCKLWDFGGMDTRCKPFKSWEPSGSYHIHDIKYSNDGQRFLVISGTLQAKLYDRDGEEQATFIKGDPYIRDMKNTAGHVGELSTCAWHPKNSQLFITSSADSTIRIWDVENKRKQKTVIVVKSKERGARTKVLSCAYSPDGGMIGGVCLDGALHMWNTSSNFVRPNLSIESAHVKGTETGSLVFSVDGRTVLTRGGDDTVKLWDLRAFKKPLSTRAELPTLYPNTNAIFSPDDKYVVTGAGASVKGGTGRLLFMRKDNLEIAKTLEVGATPVKVFWHSKINQIVTGLSNGQICVLYSPHTSLNGAKLLLNKGPPRKVTIEDMSDALAAPAILTPHALPMFRDGDGIVRGGKRKREKDRMDPRKSRRPELPVTGPGKGGRVGASATQHVVQNLVRDTTRDEDPREALLRYATAANEDPQWTAARMERKSSTEPTLVGNEKEKEALRIRMETGDNSSLMDMNDAPVISSDVDLSGDQASLIDADAENQPLGNEVFGSPPASPSTPVSNQITPEVKIDVHYEDQESDAHNELLPIEPINDTQDKTSQDVLTVSEVAAELDSAGSLPPETPMETHDSNDTTAVPINDINGLNGVNGVNGVHVDSDIIMEEHTPATTPGVSGGSFSGTNGSTAHTTPNDILDDDDDKPPPAKRARVHSDADQASIAHSATPPPPSATTLATPVPPPSASHDPFTPVSSTGSSMLTVGQYRFCQSTIRSLKKLKDASPFLRPVDPVALNIPHYPSIIKNPMDFSTIERKLTASNPVKPDPNSLNPRYRTAEEFVADIRLIISNCVTFNGPDHVITAMSRRVEEVFDKQVKNMPTVDAPVVKKQSPPPPPPQRPVAVAPPPVSTPALVKKVPPVRRPSTSLPTIRRNEAQEVIGRPKREIHPPAPKDLPYADAPKKQRKVKLVKDSAGSVEQLKYCSKILSDLHKKQYYTIANPFYQPVDWMKLEIPSYPKIIKRPMDMSTMRRKLDAHEYRTASSFWDDFKLMIRNCFTFNPAGTPVNQAGQELQRVFDEKWKNLPPEPMSEDEEEEEEEDSEDERARTIAMMESQIETIRGTISQLKSKPKDKKKKVKQEKAPVPSTSKASHPKPPKQPTTSKKKGKKAVTDDDVLSFEQKKELSDTIDKKLDPAKLERVIQIIHEGVPEIRDSTEEIELEIDMLPTAVLTRLYNVVVRPLKAAPPKRNRPGKGTGTGGLKRKSMDEEVEAEKIRQLEQRMRLFDQGANGAAPSGAHAHDSDHSSDSSSDDSSGSDSE</sequence>
<feature type="region of interest" description="Disordered" evidence="6">
    <location>
        <begin position="1321"/>
        <end position="1395"/>
    </location>
</feature>
<evidence type="ECO:0000256" key="1">
    <source>
        <dbReference type="ARBA" id="ARBA00022574"/>
    </source>
</evidence>
<gene>
    <name evidence="9" type="ORF">C8R41DRAFT_902547</name>
</gene>
<dbReference type="InterPro" id="IPR001487">
    <property type="entry name" value="Bromodomain"/>
</dbReference>
<feature type="region of interest" description="Disordered" evidence="6">
    <location>
        <begin position="750"/>
        <end position="837"/>
    </location>
</feature>
<feature type="repeat" description="WD" evidence="5">
    <location>
        <begin position="217"/>
        <end position="259"/>
    </location>
</feature>
<comment type="caution">
    <text evidence="9">The sequence shown here is derived from an EMBL/GenBank/DDBJ whole genome shotgun (WGS) entry which is preliminary data.</text>
</comment>
<feature type="repeat" description="WD" evidence="5">
    <location>
        <begin position="323"/>
        <end position="355"/>
    </location>
</feature>
<feature type="region of interest" description="Disordered" evidence="6">
    <location>
        <begin position="1197"/>
        <end position="1251"/>
    </location>
</feature>
<feature type="region of interest" description="Disordered" evidence="6">
    <location>
        <begin position="961"/>
        <end position="1005"/>
    </location>
</feature>
<feature type="compositionally biased region" description="Acidic residues" evidence="6">
    <location>
        <begin position="84"/>
        <end position="103"/>
    </location>
</feature>
<dbReference type="InterPro" id="IPR001680">
    <property type="entry name" value="WD40_rpt"/>
</dbReference>
<dbReference type="InterPro" id="IPR036427">
    <property type="entry name" value="Bromodomain-like_sf"/>
</dbReference>
<dbReference type="Pfam" id="PF17035">
    <property type="entry name" value="BET"/>
    <property type="match status" value="1"/>
</dbReference>
<dbReference type="InterPro" id="IPR038336">
    <property type="entry name" value="NET_sf"/>
</dbReference>
<dbReference type="Pfam" id="PF00439">
    <property type="entry name" value="Bromodomain"/>
    <property type="match status" value="2"/>
</dbReference>
<feature type="region of interest" description="Disordered" evidence="6">
    <location>
        <begin position="1159"/>
        <end position="1182"/>
    </location>
</feature>
<dbReference type="Proteomes" id="UP001150217">
    <property type="component" value="Unassembled WGS sequence"/>
</dbReference>
<dbReference type="SMART" id="SM00320">
    <property type="entry name" value="WD40"/>
    <property type="match status" value="5"/>
</dbReference>
<feature type="compositionally biased region" description="Basic and acidic residues" evidence="6">
    <location>
        <begin position="1340"/>
        <end position="1360"/>
    </location>
</feature>
<dbReference type="InterPro" id="IPR036322">
    <property type="entry name" value="WD40_repeat_dom_sf"/>
</dbReference>
<dbReference type="Gene3D" id="1.20.1270.220">
    <property type="match status" value="1"/>
</dbReference>